<reference evidence="3 4" key="1">
    <citation type="submission" date="2019-03" db="EMBL/GenBank/DDBJ databases">
        <authorList>
            <person name="Gaulin E."/>
            <person name="Dumas B."/>
        </authorList>
    </citation>
    <scope>NUCLEOTIDE SEQUENCE [LARGE SCALE GENOMIC DNA]</scope>
    <source>
        <strain evidence="3">CBS 568.67</strain>
    </source>
</reference>
<name>A0A485KDM0_9STRA</name>
<feature type="compositionally biased region" description="Polar residues" evidence="1">
    <location>
        <begin position="29"/>
        <end position="51"/>
    </location>
</feature>
<dbReference type="AlphaFoldDB" id="A0A485KDM0"/>
<protein>
    <submittedName>
        <fullName evidence="3">Aste57867_4299 protein</fullName>
    </submittedName>
</protein>
<dbReference type="EMBL" id="CAADRA010001008">
    <property type="protein sequence ID" value="VFT81414.1"/>
    <property type="molecule type" value="Genomic_DNA"/>
</dbReference>
<evidence type="ECO:0000256" key="1">
    <source>
        <dbReference type="SAM" id="MobiDB-lite"/>
    </source>
</evidence>
<evidence type="ECO:0000313" key="4">
    <source>
        <dbReference type="Proteomes" id="UP000332933"/>
    </source>
</evidence>
<dbReference type="EMBL" id="VJMH01001008">
    <property type="protein sequence ID" value="KAF0713545.1"/>
    <property type="molecule type" value="Genomic_DNA"/>
</dbReference>
<feature type="compositionally biased region" description="Polar residues" evidence="1">
    <location>
        <begin position="1"/>
        <end position="18"/>
    </location>
</feature>
<sequence length="205" mass="22916">MTKRTSPTSTFDRQSPSSRYPAEVKYKTSKTTNTRVNTPTQGVRRTTQHMPTRSPMKRAADEIDLTAYDDDDGRFDDDASARPSFPFDETKTSTKKPRKAVVVEETLVRFARSHAVVQKETANEACQQYPINNIQRRELQLAPSANIPTTTTTRGVINKSPSAAVNCHAQGDPKTNQHMPKRSTKKQVPIEIALTVGDRVIIDDD</sequence>
<gene>
    <name evidence="3" type="primary">Aste57867_4299</name>
    <name evidence="2" type="ORF">As57867_004288</name>
    <name evidence="3" type="ORF">ASTE57867_4299</name>
</gene>
<evidence type="ECO:0000313" key="2">
    <source>
        <dbReference type="EMBL" id="KAF0713545.1"/>
    </source>
</evidence>
<evidence type="ECO:0000313" key="3">
    <source>
        <dbReference type="EMBL" id="VFT81414.1"/>
    </source>
</evidence>
<feature type="compositionally biased region" description="Acidic residues" evidence="1">
    <location>
        <begin position="62"/>
        <end position="75"/>
    </location>
</feature>
<proteinExistence type="predicted"/>
<keyword evidence="4" id="KW-1185">Reference proteome</keyword>
<accession>A0A485KDM0</accession>
<organism evidence="3 4">
    <name type="scientific">Aphanomyces stellatus</name>
    <dbReference type="NCBI Taxonomy" id="120398"/>
    <lineage>
        <taxon>Eukaryota</taxon>
        <taxon>Sar</taxon>
        <taxon>Stramenopiles</taxon>
        <taxon>Oomycota</taxon>
        <taxon>Saprolegniomycetes</taxon>
        <taxon>Saprolegniales</taxon>
        <taxon>Verrucalvaceae</taxon>
        <taxon>Aphanomyces</taxon>
    </lineage>
</organism>
<dbReference type="Proteomes" id="UP000332933">
    <property type="component" value="Unassembled WGS sequence"/>
</dbReference>
<feature type="region of interest" description="Disordered" evidence="1">
    <location>
        <begin position="1"/>
        <end position="93"/>
    </location>
</feature>
<reference evidence="2" key="2">
    <citation type="submission" date="2019-06" db="EMBL/GenBank/DDBJ databases">
        <title>Genomics analysis of Aphanomyces spp. identifies a new class of oomycete effector associated with host adaptation.</title>
        <authorList>
            <person name="Gaulin E."/>
        </authorList>
    </citation>
    <scope>NUCLEOTIDE SEQUENCE</scope>
    <source>
        <strain evidence="2">CBS 578.67</strain>
    </source>
</reference>